<dbReference type="SUPFAM" id="SSF47336">
    <property type="entry name" value="ACP-like"/>
    <property type="match status" value="4"/>
</dbReference>
<dbReference type="CDD" id="cd19540">
    <property type="entry name" value="LCL_NRPS-like"/>
    <property type="match status" value="3"/>
</dbReference>
<dbReference type="InterPro" id="IPR029058">
    <property type="entry name" value="AB_hydrolase_fold"/>
</dbReference>
<evidence type="ECO:0000256" key="3">
    <source>
        <dbReference type="ARBA" id="ARBA00022553"/>
    </source>
</evidence>
<dbReference type="Gene3D" id="3.40.50.12780">
    <property type="entry name" value="N-terminal domain of ligase-like"/>
    <property type="match status" value="3"/>
</dbReference>
<feature type="domain" description="Carrier" evidence="4">
    <location>
        <begin position="4092"/>
        <end position="4167"/>
    </location>
</feature>
<reference evidence="5 6" key="1">
    <citation type="journal article" date="2013" name="Int. J. Syst. Evol. Microbiol.">
        <title>Description of Streptomonospora sediminis sp. nov. and Streptomonospora nanhaiensis sp. nov., and reclassification of Nocardiopsis arabia Hozzein &amp; Goodfellow 2008 as Streptomonospora arabica comb. nov. and emended description of the genus Streptomonospora.</title>
        <authorList>
            <person name="Zhang D.F."/>
            <person name="Pan H.Q."/>
            <person name="He J."/>
            <person name="Zhang X.M."/>
            <person name="Zhang Y.G."/>
            <person name="Klenk H.P."/>
            <person name="Hu J.C."/>
            <person name="Li W.J."/>
        </authorList>
    </citation>
    <scope>NUCLEOTIDE SEQUENCE [LARGE SCALE GENOMIC DNA]</scope>
    <source>
        <strain evidence="5 6">12A09</strain>
    </source>
</reference>
<dbReference type="SUPFAM" id="SSF52777">
    <property type="entry name" value="CoA-dependent acyltransferases"/>
    <property type="match status" value="8"/>
</dbReference>
<keyword evidence="6" id="KW-1185">Reference proteome</keyword>
<dbReference type="RefSeq" id="WP_267944976.1">
    <property type="nucleotide sequence ID" value="NZ_CP113264.1"/>
</dbReference>
<evidence type="ECO:0000256" key="2">
    <source>
        <dbReference type="ARBA" id="ARBA00022450"/>
    </source>
</evidence>
<proteinExistence type="predicted"/>
<protein>
    <submittedName>
        <fullName evidence="5">Amino acid adenylation domain-containing protein</fullName>
    </submittedName>
</protein>
<gene>
    <name evidence="5" type="ORF">OUQ99_18255</name>
</gene>
<feature type="domain" description="Carrier" evidence="4">
    <location>
        <begin position="3051"/>
        <end position="3126"/>
    </location>
</feature>
<dbReference type="InterPro" id="IPR006162">
    <property type="entry name" value="Ppantetheine_attach_site"/>
</dbReference>
<dbReference type="Pfam" id="PF00501">
    <property type="entry name" value="AMP-binding"/>
    <property type="match status" value="4"/>
</dbReference>
<dbReference type="NCBIfam" id="NF003417">
    <property type="entry name" value="PRK04813.1"/>
    <property type="match status" value="4"/>
</dbReference>
<dbReference type="Pfam" id="PF00975">
    <property type="entry name" value="Thioesterase"/>
    <property type="match status" value="1"/>
</dbReference>
<dbReference type="Gene3D" id="2.30.38.10">
    <property type="entry name" value="Luciferase, Domain 3"/>
    <property type="match status" value="1"/>
</dbReference>
<evidence type="ECO:0000259" key="4">
    <source>
        <dbReference type="PROSITE" id="PS50075"/>
    </source>
</evidence>
<dbReference type="InterPro" id="IPR001031">
    <property type="entry name" value="Thioesterase"/>
</dbReference>
<dbReference type="Gene3D" id="3.30.300.30">
    <property type="match status" value="4"/>
</dbReference>
<keyword evidence="2" id="KW-0596">Phosphopantetheine</keyword>
<dbReference type="SMART" id="SM00823">
    <property type="entry name" value="PKS_PP"/>
    <property type="match status" value="4"/>
</dbReference>
<dbReference type="SMART" id="SM00824">
    <property type="entry name" value="PKS_TE"/>
    <property type="match status" value="1"/>
</dbReference>
<dbReference type="Proteomes" id="UP001156498">
    <property type="component" value="Chromosome"/>
</dbReference>
<dbReference type="PROSITE" id="PS00012">
    <property type="entry name" value="PHOSPHOPANTETHEINE"/>
    <property type="match status" value="4"/>
</dbReference>
<dbReference type="InterPro" id="IPR000873">
    <property type="entry name" value="AMP-dep_synth/lig_dom"/>
</dbReference>
<dbReference type="Pfam" id="PF00550">
    <property type="entry name" value="PP-binding"/>
    <property type="match status" value="4"/>
</dbReference>
<organism evidence="5 6">
    <name type="scientific">Streptomonospora nanhaiensis</name>
    <dbReference type="NCBI Taxonomy" id="1323731"/>
    <lineage>
        <taxon>Bacteria</taxon>
        <taxon>Bacillati</taxon>
        <taxon>Actinomycetota</taxon>
        <taxon>Actinomycetes</taxon>
        <taxon>Streptosporangiales</taxon>
        <taxon>Nocardiopsidaceae</taxon>
        <taxon>Streptomonospora</taxon>
    </lineage>
</organism>
<evidence type="ECO:0000256" key="1">
    <source>
        <dbReference type="ARBA" id="ARBA00001957"/>
    </source>
</evidence>
<dbReference type="InterPro" id="IPR020802">
    <property type="entry name" value="TesA-like"/>
</dbReference>
<dbReference type="CDD" id="cd05930">
    <property type="entry name" value="A_NRPS"/>
    <property type="match status" value="3"/>
</dbReference>
<dbReference type="InterPro" id="IPR020806">
    <property type="entry name" value="PKS_PP-bd"/>
</dbReference>
<dbReference type="InterPro" id="IPR001242">
    <property type="entry name" value="Condensation_dom"/>
</dbReference>
<dbReference type="InterPro" id="IPR045851">
    <property type="entry name" value="AMP-bd_C_sf"/>
</dbReference>
<dbReference type="InterPro" id="IPR010071">
    <property type="entry name" value="AA_adenyl_dom"/>
</dbReference>
<dbReference type="InterPro" id="IPR009081">
    <property type="entry name" value="PP-bd_ACP"/>
</dbReference>
<dbReference type="EMBL" id="CP113264">
    <property type="protein sequence ID" value="WAE71173.1"/>
    <property type="molecule type" value="Genomic_DNA"/>
</dbReference>
<dbReference type="Gene3D" id="3.30.559.30">
    <property type="entry name" value="Nonribosomal peptide synthetase, condensation domain"/>
    <property type="match status" value="4"/>
</dbReference>
<dbReference type="PANTHER" id="PTHR45527">
    <property type="entry name" value="NONRIBOSOMAL PEPTIDE SYNTHETASE"/>
    <property type="match status" value="1"/>
</dbReference>
<dbReference type="PROSITE" id="PS00455">
    <property type="entry name" value="AMP_BINDING"/>
    <property type="match status" value="4"/>
</dbReference>
<dbReference type="Gene3D" id="3.40.50.1820">
    <property type="entry name" value="alpha/beta hydrolase"/>
    <property type="match status" value="1"/>
</dbReference>
<keyword evidence="3" id="KW-0597">Phosphoprotein</keyword>
<dbReference type="CDD" id="cd19531">
    <property type="entry name" value="LCL_NRPS-like"/>
    <property type="match status" value="1"/>
</dbReference>
<dbReference type="PANTHER" id="PTHR45527:SF1">
    <property type="entry name" value="FATTY ACID SYNTHASE"/>
    <property type="match status" value="1"/>
</dbReference>
<dbReference type="InterPro" id="IPR042099">
    <property type="entry name" value="ANL_N_sf"/>
</dbReference>
<dbReference type="PROSITE" id="PS50075">
    <property type="entry name" value="CARRIER"/>
    <property type="match status" value="4"/>
</dbReference>
<dbReference type="Pfam" id="PF13193">
    <property type="entry name" value="AMP-binding_C"/>
    <property type="match status" value="4"/>
</dbReference>
<dbReference type="InterPro" id="IPR023213">
    <property type="entry name" value="CAT-like_dom_sf"/>
</dbReference>
<dbReference type="Pfam" id="PF00668">
    <property type="entry name" value="Condensation"/>
    <property type="match status" value="4"/>
</dbReference>
<evidence type="ECO:0000313" key="6">
    <source>
        <dbReference type="Proteomes" id="UP001156498"/>
    </source>
</evidence>
<evidence type="ECO:0000313" key="5">
    <source>
        <dbReference type="EMBL" id="WAE71173.1"/>
    </source>
</evidence>
<feature type="domain" description="Carrier" evidence="4">
    <location>
        <begin position="1979"/>
        <end position="2054"/>
    </location>
</feature>
<dbReference type="InterPro" id="IPR020845">
    <property type="entry name" value="AMP-binding_CS"/>
</dbReference>
<dbReference type="SUPFAM" id="SSF56801">
    <property type="entry name" value="Acetyl-CoA synthetase-like"/>
    <property type="match status" value="4"/>
</dbReference>
<name>A0ABY6YFZ3_9ACTN</name>
<dbReference type="Gene3D" id="3.30.559.10">
    <property type="entry name" value="Chloramphenicol acetyltransferase-like domain"/>
    <property type="match status" value="4"/>
</dbReference>
<comment type="cofactor">
    <cofactor evidence="1">
        <name>pantetheine 4'-phosphate</name>
        <dbReference type="ChEBI" id="CHEBI:47942"/>
    </cofactor>
</comment>
<sequence length="4412" mass="473211">MNDVSGARPLTFGQERLWWLQQLDPHDVSHNLVLRLDFDPGVAESALRAALDRLVERHEVLRTAYSADAEGVPRQHVLTAFTLEPDHARADSGEAVRDAVRAAAARPFDLQGAPPLRALVVRRAGGPDTFALVVHHLVVDGRSLDILERDLRALYGAALSGGDAGLAPAPARFSDVAAAQRTPDAVAGLSEHVDHWRRELQGFERLELPTDTPRSDDSAPEADRVRFELSPQATAALHRFALRMRAAPSSVLAAAFQFLLARQSGQTDVTIGTVFTGRTGPDLQDVVGFLVNTTALRADLSGVRTSAELVRLVQGGLARAQAHQHAPFERVAAAATTARDSHRNPVFDVVYVHHGGPADPGGPEGDRGVARVPWNGSAAQFDLEFSTAVADGCLRGVLTYRTDLWRRPTVEAMAERLRRSIELVISGPDTAIWQSDLLSAEERRQLVEGWNGPRAEAASASLAGLFEAQVARSPEAPAIVTDEGVTTYAELNARVNRLVHELVARGVRGEDRVAVLLPRGVEMVVCALAVLKAGAAYVPVDPEFPPERVRFILEDARLRVVLDEGFLASTDLSGRSVENPAAAGCPAAGAVQVLYTSGSTGRPKGVTVTGGALVNLLLSVKRHLSFTERDRFLASTTFGFDIAAVEVYLPLVCGGATVLVTRDALLDPRKLSEAVSTHGVTHMQATPSLWRTLLEAGVDLSGVHVVTAGEPVTRELADALASAARRVTNGYGPTETTVYSTTCRLHADAPVTIGVPIDNTRAYVLDGSLNPTVPGVPGELYIAGAGVARGYHERPGLTAGRFVADPYGEPGSRMYRTGDVVRWSSEGALEYVGRSDFQVKIRGFRVEPGEVEAVLAAHPDVARAVVVLREDTPGEKRLVAYHVPVEGAEAPENGELRRLATRELPAYMVPSAFVALEAFPLTPNGKVDRAALPAPEAGDTVGRGPRTAREEILCGLFAEVLGLTDVGVDDGFFDLGGHSLLATRLISRVRSVLGGEVGVREFFDRPTVAGVARLLEREGGSTRAALVAGERPERVPLSFAQRRLWFLNQMEEPGTYNVPVALRLRGAVDVEALRAALGDVLGRHESLRTVFVQDRDQVRQHVVTAEQAGVPLETVDSDPAGIPAALAEFAVGGFDLSTQLPLRARLYRVSDEESVLCVVVHHIACDGWSMAPLLGDLGRAYDARSRGGIPVWAPLPVQYADFSLWQRRELGEQSDPGSVMHTQLEYWRRALEGAPQELALPTDRSRPAVASWRGGTVDLDIPAEVHEGLVGLARECGGTLFMVLQAGWAALLGRLGAGTDIPVGTVVAGRPDEALEDLVGFFVNTLVLRTDVSGDPTLRELVTRVREGGLDAFAHQDVPFEWLVEVLNPERSASRHPLFQTLLVMQNNRRTSLALEGLEVEEYPVDFRVAKFDLSLSVYEEFGEDGDRAGLGGHLEFAEDLFDRSTAERIVRWYAAVLAEMARDGSVRVGRVELLSPGERDQLVEGWNGPRVEAVPASLAGLFEEQAARSPEAPAIVTDEGVTTYADLNARVNRLAHELVARGVRGEDRVAVLLPRGVDMVVCALAVLKAGAAYVPVDPEFPAERIRYILEDARPRVVLDEDLVGRMDLTARSAANPESVGCAGAGAVQVLYTSGSTGRPKGVTVTGGALVNLLMSVKRDLPFTEHDRFLASTTFGFDISSIEIYLPLVCGGATVLVTREDLLDPRRLAGMVSTHGVTHMQATPSLWSTLLEAGIDLSGVHVVTGGEAATPELVRALASAARGVTNGYGPTETTVYSTTCRLSEDDPVTIGTAIDNTRVYVLDDALAPVPVGVAGELYIAGAGVVRGYHERPGLTAGRFVADPYGEPGARMYRTGDLVRWNSEGALEYVGRSDFQVKIRGFRVELGEIEAVLRGCPGVEQAVVVVHEDAGGERRLVGYTVPAAGRVLDADDIRSRTESMLPGYMVPLVVLLDAFALTPNGKVDRAALPAPEAVAVASRAPRSAREEILCGLFAEVLGLTDVGVDDGFFDLGGHSLLATRLISRVRSVLGGEVGVREFFDRPTVAGVARLLGDGKSRSRAELVAGERPERVPLSFAQRRLWFLNQMEEPGTYNVPVALRLRGAVDVEALRAALGDVLGRHESLRTVFVQDRDQVWQHVLPPGQTEAFFDIVDRAPGSGAADGASEGIASSLAEFAVGGFDLSAQLPLRARLYRVSDGESVLCVVVHHIACDGWSLAPLLGDLSRAYEARVGGRVPGWTPLPVQYADFSLWQRRELGEQADPGSVMHAQSEYWRGALQGAPQELALPTDRPRPAVASWRGDAVGLDIPAEVHEGLAGLARECGGTLFMVLQAGWAALLSRLGAGTDIPVGTVVAGRSDEALEELVGFFVNTLVLRTDVSGDPTLRELVARVREGGLDAFAHQDVPFEWLVEALNPERSASRHPLFQTLLVMQNNRRSPLELAGVGVEEYPVDFRVAKFDLSLNVYEEFGQDGGRAGLVGHLEFAEDLFDRSTAERLARWYTAVLAEMARDGSVRVGQVELLSADERRQLLHTWGRGAPHADGQSATEILPELFEAQVARTPEAPAVVTDEGVTTYAQLNARVNRLARELLARGVGPETRVAIALPRSVEMFAAALAVLKAGGAYVPVDTDYPRERVAFMLADASPALVLTTVAADPASPAAPSLCLDDPRTAEAVRSRAERDITQDERPAPLRPEHAAYVIYTSGSTGTPKGAVNHHAGVANMARATIRALELGPGDVVAQVASFSFDAASAEWCHALLSGAALAVAAADTVLAGQDLVDFLDGHRATHALITPAVLGSLPETAPAVLTGLRSLASGGEACSTELVERWAEGRRMVNAYGPTEAAVCSTLSDPLKGSPGRVPIGRPLSGTRVYVLDDALAPVPVGVAGELYIAGAGVARGYHERPGLTAGRFVADPFGEPGSRMYRTGDVVRWSSEGALEYVGRSDFQVKIRGFRIELGEIEAALHRCPGVEQAVVVVREDTGGGRRLVGYAVPPAGHGLDTDGIRSRLAGELPAYMVPSAFVALEAFPLTPNGKVDRAALPAPEAVAVASRAPRTAREEILCGLFAEVLDRPDVGIDDGFFDLGGHSLLATRLISRIRTVLGGEVGVREFFDRPTVAGVAGLLEREGGRERAALVAGERPERVPLSFAQRRLWFLNQMEEPGTYNIPVALRLRGAVDEEALRAALGDVLGRHESLRTVFVQDRDQVWQHVLPAEQTPAPLEIVDRESGEDVAGLTGFVARGFDLSVEPPVRARLYRLSDEESVLCVVVHHIACDGWSLAPLLDDLSRAYRSRARGRVPDWSPLPVQYADFSLWQRRDLGDQSDPGSVMHTRLEYWRRALEGAPQELALPTDRPRPAVASWRGGTVDLALPAEVHEGLAGLARECGGTLFMVLQAGWAALLSRLGAGTDIPVGTVVAGRSDEALEDLVGFFVNTLVLRTDVSGDPTLRELVMRVRERGLDAFAHQDVPFEWLVEALNPERSASRHPLFQTLLVMQNNRRTSPALEGLEIEEYPVDFRVAKFDLSLSAHEEFDEQGARAGLVGRLEFAEDLFDRSTAERLARWYAAVLAEMARDGSVRVGRVELLSADERRQLLHTWGRGAPHADGPTSAESLAGLFEAQVARSPEAPAIVTDEGVTTYAELNARVNRLVHELVARGVRGEDRVAVLLPRGVEMVVCALAVLKAGAAYVPVDPEFPPERVRFILEDARLRVVLDEGFLASTDLSGRSVENPAAAGCPAAGAVQVLYTSGSTGRPKGVTVTGGALVNLLLSVKRHLSFTERDRFLASTTFGFDIAAVEVYLPLVCGGATVLVSREDLLDPRRLAGMIDRHGVTHMQATPSLWRTLLEAGIDLSGVHVVTAGEPVTRELADALASAARRVTNGYGPTETTVYSTTCRLHADAPVTIGVPIDNTRAYVLDGSLNPTVPGVPGELYIAGAGVARGYHERPGLTAGRFVADPYGEPGSRMYRTGDVVRWSSEGALEYVGRSDFQVKIRGFRVEPGEVEAVLAAHPDVARAVVVLREDTPGEKRLVAYHVPVEGAAAPENGELRRLATRELPAYMVPSAFTALEAFPLTPNGKVDRAALPAPEAEIAVGRAPRTAREEILCGLFAEVLDRPDVGIDDGFFDLGGHSLLATRLISRIRTVLGATVDLPAFFRSPTVAGISEAVAEEGGRLRPHRPGSQAPLLALRGGGTLPPLYCVHPVTGLSWCYAALAEGLGDRPVYGIQAGGTDGAGGAPQTAADLVTDYLAQIRSVQPHGPYHLLGWSLGGNIAHALACALQEQGEEVAVLALLDSYPHEAEGVGWQDGIGPQEVARLMGATEAAPALGEADLDALTRTANRLLRIVAERPTARFEGDMLFFAATRGRGRVAPSTRAWDPHVSGRVERHDIDAEHARMTDREPLGAVRKILDGVLADP</sequence>
<feature type="domain" description="Carrier" evidence="4">
    <location>
        <begin position="944"/>
        <end position="1019"/>
    </location>
</feature>
<dbReference type="InterPro" id="IPR036736">
    <property type="entry name" value="ACP-like_sf"/>
</dbReference>
<dbReference type="Gene3D" id="3.40.50.980">
    <property type="match status" value="2"/>
</dbReference>
<dbReference type="InterPro" id="IPR025110">
    <property type="entry name" value="AMP-bd_C"/>
</dbReference>
<dbReference type="NCBIfam" id="TIGR01733">
    <property type="entry name" value="AA-adenyl-dom"/>
    <property type="match status" value="4"/>
</dbReference>
<dbReference type="SUPFAM" id="SSF53474">
    <property type="entry name" value="alpha/beta-Hydrolases"/>
    <property type="match status" value="1"/>
</dbReference>
<dbReference type="Gene3D" id="1.10.1200.10">
    <property type="entry name" value="ACP-like"/>
    <property type="match status" value="3"/>
</dbReference>
<accession>A0ABY6YFZ3</accession>